<dbReference type="Proteomes" id="UP000179807">
    <property type="component" value="Unassembled WGS sequence"/>
</dbReference>
<evidence type="ECO:0000313" key="2">
    <source>
        <dbReference type="EMBL" id="OHT15305.1"/>
    </source>
</evidence>
<dbReference type="PROSITE" id="PS50053">
    <property type="entry name" value="UBIQUITIN_2"/>
    <property type="match status" value="1"/>
</dbReference>
<accession>A0A1J4KVH0</accession>
<dbReference type="EMBL" id="MLAK01000239">
    <property type="protein sequence ID" value="OHT15305.1"/>
    <property type="molecule type" value="Genomic_DNA"/>
</dbReference>
<dbReference type="RefSeq" id="XP_068368441.1">
    <property type="nucleotide sequence ID" value="XM_068497678.1"/>
</dbReference>
<organism evidence="2 3">
    <name type="scientific">Tritrichomonas foetus</name>
    <dbReference type="NCBI Taxonomy" id="1144522"/>
    <lineage>
        <taxon>Eukaryota</taxon>
        <taxon>Metamonada</taxon>
        <taxon>Parabasalia</taxon>
        <taxon>Tritrichomonadida</taxon>
        <taxon>Tritrichomonadidae</taxon>
        <taxon>Tritrichomonas</taxon>
    </lineage>
</organism>
<evidence type="ECO:0000313" key="3">
    <source>
        <dbReference type="Proteomes" id="UP000179807"/>
    </source>
</evidence>
<dbReference type="Gene3D" id="3.10.20.90">
    <property type="entry name" value="Phosphatidylinositol 3-kinase Catalytic Subunit, Chain A, domain 1"/>
    <property type="match status" value="1"/>
</dbReference>
<dbReference type="InterPro" id="IPR029071">
    <property type="entry name" value="Ubiquitin-like_domsf"/>
</dbReference>
<proteinExistence type="predicted"/>
<dbReference type="InterPro" id="IPR000626">
    <property type="entry name" value="Ubiquitin-like_dom"/>
</dbReference>
<gene>
    <name evidence="2" type="ORF">TRFO_14211</name>
</gene>
<evidence type="ECO:0000259" key="1">
    <source>
        <dbReference type="PROSITE" id="PS50053"/>
    </source>
</evidence>
<dbReference type="GeneID" id="94832382"/>
<dbReference type="VEuPathDB" id="TrichDB:TRFO_14211"/>
<sequence>MKRLSYLFIGYKEQEFTLDLPPATTILEIKGIIISKYHFKSIEKITIIFAGEILRDNLPISSIEASSEAKILIETKTFRPNISNPKNSITQSLKNEPHQSLLDNPMKQVFGNSLKSMNHAFTFNQMHNQSSNNLFYQLEQSLSNNMNKDFWSYAKQIEEMYHNNQISFQEYKKLTNDLAIEMKQILYQHSFTTNEFVIVSLAINPVNCYTMVGLNNGIIDHVNKQSLLTEEQKKYALKRVFSEFPINFKRLLIQYIFNEPTPESELVLSHPEILLSKYGLDPKEFDQSLFIPRKNLRKEFLYISSNYQFDKNDIVDTLLETNYLSKTIEILSRK</sequence>
<keyword evidence="3" id="KW-1185">Reference proteome</keyword>
<dbReference type="AlphaFoldDB" id="A0A1J4KVH0"/>
<dbReference type="SUPFAM" id="SSF54236">
    <property type="entry name" value="Ubiquitin-like"/>
    <property type="match status" value="1"/>
</dbReference>
<dbReference type="Pfam" id="PF00240">
    <property type="entry name" value="ubiquitin"/>
    <property type="match status" value="1"/>
</dbReference>
<comment type="caution">
    <text evidence="2">The sequence shown here is derived from an EMBL/GenBank/DDBJ whole genome shotgun (WGS) entry which is preliminary data.</text>
</comment>
<protein>
    <recommendedName>
        <fullName evidence="1">Ubiquitin-like domain-containing protein</fullName>
    </recommendedName>
</protein>
<name>A0A1J4KVH0_9EUKA</name>
<reference evidence="2" key="1">
    <citation type="submission" date="2016-10" db="EMBL/GenBank/DDBJ databases">
        <authorList>
            <person name="Benchimol M."/>
            <person name="Almeida L.G."/>
            <person name="Vasconcelos A.T."/>
            <person name="Perreira-Neves A."/>
            <person name="Rosa I.A."/>
            <person name="Tasca T."/>
            <person name="Bogo M.R."/>
            <person name="de Souza W."/>
        </authorList>
    </citation>
    <scope>NUCLEOTIDE SEQUENCE [LARGE SCALE GENOMIC DNA]</scope>
    <source>
        <strain evidence="2">K</strain>
    </source>
</reference>
<feature type="domain" description="Ubiquitin-like" evidence="1">
    <location>
        <begin position="1"/>
        <end position="73"/>
    </location>
</feature>